<accession>A0A736I8C9</accession>
<sequence length="132" mass="15166">MANNQLSEWRMALNKAVENYQSAHAWYEENQSSLSVLQDVEEAEGVIEKLIRQHGVLIVLNLLDEIDELKELQEYRKARIVPDGWVAVPAEPTGDMLARIKLSKVWTTEALTARYKDMLRAAPRAPYMEINK</sequence>
<evidence type="ECO:0000313" key="1">
    <source>
        <dbReference type="EMBL" id="HAE7579716.1"/>
    </source>
</evidence>
<organism evidence="1">
    <name type="scientific">Salmonella enterica subsp. houtenae serovar 44:z36[z38]:-</name>
    <dbReference type="NCBI Taxonomy" id="1967609"/>
    <lineage>
        <taxon>Bacteria</taxon>
        <taxon>Pseudomonadati</taxon>
        <taxon>Pseudomonadota</taxon>
        <taxon>Gammaproteobacteria</taxon>
        <taxon>Enterobacterales</taxon>
        <taxon>Enterobacteriaceae</taxon>
        <taxon>Salmonella</taxon>
    </lineage>
</organism>
<comment type="caution">
    <text evidence="1">The sequence shown here is derived from an EMBL/GenBank/DDBJ whole genome shotgun (WGS) entry which is preliminary data.</text>
</comment>
<dbReference type="EMBL" id="DAASYS010000004">
    <property type="protein sequence ID" value="HAE7579716.1"/>
    <property type="molecule type" value="Genomic_DNA"/>
</dbReference>
<gene>
    <name evidence="1" type="ORF">GND75_001233</name>
</gene>
<name>A0A736I8C9_SALHO</name>
<proteinExistence type="predicted"/>
<reference evidence="1" key="2">
    <citation type="submission" date="2018-07" db="EMBL/GenBank/DDBJ databases">
        <authorList>
            <consortium name="NCBI Pathogen Detection Project"/>
        </authorList>
    </citation>
    <scope>NUCLEOTIDE SEQUENCE</scope>
    <source>
        <strain evidence="1">166-88</strain>
    </source>
</reference>
<dbReference type="AlphaFoldDB" id="A0A736I8C9"/>
<evidence type="ECO:0008006" key="2">
    <source>
        <dbReference type="Google" id="ProtNLM"/>
    </source>
</evidence>
<protein>
    <recommendedName>
        <fullName evidence="2">Ead/Ea22-like family protein</fullName>
    </recommendedName>
</protein>
<reference evidence="1" key="1">
    <citation type="journal article" date="2018" name="Genome Biol.">
        <title>SKESA: strategic k-mer extension for scrupulous assemblies.</title>
        <authorList>
            <person name="Souvorov A."/>
            <person name="Agarwala R."/>
            <person name="Lipman D.J."/>
        </authorList>
    </citation>
    <scope>NUCLEOTIDE SEQUENCE</scope>
    <source>
        <strain evidence="1">166-88</strain>
    </source>
</reference>